<name>A0AA42LT50_9BURK</name>
<accession>A0AA42LT50</accession>
<gene>
    <name evidence="1" type="ORF">N5D93_24935</name>
</gene>
<reference evidence="1" key="1">
    <citation type="submission" date="2022-09" db="EMBL/GenBank/DDBJ databases">
        <title>Intensive care unit water sources are persistently colonized with multi-drug resistant bacteria and are the site of extensive horizontal gene transfer of antibiotic resistance genes.</title>
        <authorList>
            <person name="Diorio-Toth L."/>
        </authorList>
    </citation>
    <scope>NUCLEOTIDE SEQUENCE</scope>
    <source>
        <strain evidence="1">GD03843</strain>
    </source>
</reference>
<dbReference type="AlphaFoldDB" id="A0AA42LT50"/>
<evidence type="ECO:0000313" key="1">
    <source>
        <dbReference type="EMBL" id="MDH0739083.1"/>
    </source>
</evidence>
<proteinExistence type="predicted"/>
<evidence type="ECO:0000313" key="2">
    <source>
        <dbReference type="Proteomes" id="UP001161094"/>
    </source>
</evidence>
<dbReference type="EMBL" id="JAOCDZ010000021">
    <property type="protein sequence ID" value="MDH0739083.1"/>
    <property type="molecule type" value="Genomic_DNA"/>
</dbReference>
<keyword evidence="1" id="KW-0436">Ligase</keyword>
<sequence length="54" mass="6217">MNDWPIPNFPLEQFRALSFADKELCLAMIRAYCAEVALQEQIGLRPAEDDLSLY</sequence>
<dbReference type="Proteomes" id="UP001161094">
    <property type="component" value="Unassembled WGS sequence"/>
</dbReference>
<comment type="caution">
    <text evidence="1">The sequence shown here is derived from an EMBL/GenBank/DDBJ whole genome shotgun (WGS) entry which is preliminary data.</text>
</comment>
<organism evidence="1 2">
    <name type="scientific">Achromobacter spanius</name>
    <dbReference type="NCBI Taxonomy" id="217203"/>
    <lineage>
        <taxon>Bacteria</taxon>
        <taxon>Pseudomonadati</taxon>
        <taxon>Pseudomonadota</taxon>
        <taxon>Betaproteobacteria</taxon>
        <taxon>Burkholderiales</taxon>
        <taxon>Alcaligenaceae</taxon>
        <taxon>Achromobacter</taxon>
    </lineage>
</organism>
<protein>
    <submittedName>
        <fullName evidence="1">2'-5' RNA ligase</fullName>
    </submittedName>
</protein>
<dbReference type="RefSeq" id="WP_279996864.1">
    <property type="nucleotide sequence ID" value="NZ_CBFGSQ010000120.1"/>
</dbReference>
<dbReference type="GO" id="GO:0016874">
    <property type="term" value="F:ligase activity"/>
    <property type="evidence" value="ECO:0007669"/>
    <property type="project" value="UniProtKB-KW"/>
</dbReference>